<dbReference type="AlphaFoldDB" id="A0A1S2LWA8"/>
<dbReference type="RefSeq" id="WP_071391113.1">
    <property type="nucleotide sequence ID" value="NZ_MLQS01000035.1"/>
</dbReference>
<dbReference type="EMBL" id="MLQS01000036">
    <property type="protein sequence ID" value="OIJ16443.1"/>
    <property type="molecule type" value="Genomic_DNA"/>
</dbReference>
<proteinExistence type="predicted"/>
<keyword evidence="3" id="KW-1185">Reference proteome</keyword>
<accession>A0A1S2LWA8</accession>
<protein>
    <submittedName>
        <fullName evidence="1">Uncharacterized protein</fullName>
    </submittedName>
</protein>
<dbReference type="STRING" id="472963.BKP45_21030"/>
<gene>
    <name evidence="2" type="ORF">BKP45_21030</name>
    <name evidence="1" type="ORF">BKP45_21305</name>
</gene>
<name>A0A1S2LWA8_9BACI</name>
<evidence type="ECO:0000313" key="3">
    <source>
        <dbReference type="Proteomes" id="UP000180057"/>
    </source>
</evidence>
<dbReference type="Proteomes" id="UP000180057">
    <property type="component" value="Unassembled WGS sequence"/>
</dbReference>
<comment type="caution">
    <text evidence="1">The sequence shown here is derived from an EMBL/GenBank/DDBJ whole genome shotgun (WGS) entry which is preliminary data.</text>
</comment>
<reference evidence="1 3" key="1">
    <citation type="submission" date="2016-10" db="EMBL/GenBank/DDBJ databases">
        <title>Draft genome sequences of four alkaliphilic bacteria belonging to the Anaerobacillus genus.</title>
        <authorList>
            <person name="Bassil N.M."/>
            <person name="Lloyd J.R."/>
        </authorList>
    </citation>
    <scope>NUCLEOTIDE SEQUENCE [LARGE SCALE GENOMIC DNA]</scope>
    <source>
        <strain evidence="1 3">DSM 22531</strain>
    </source>
</reference>
<dbReference type="EMBL" id="MLQS01000035">
    <property type="protein sequence ID" value="OIJ16493.1"/>
    <property type="molecule type" value="Genomic_DNA"/>
</dbReference>
<evidence type="ECO:0000313" key="1">
    <source>
        <dbReference type="EMBL" id="OIJ16443.1"/>
    </source>
</evidence>
<evidence type="ECO:0000313" key="2">
    <source>
        <dbReference type="EMBL" id="OIJ16493.1"/>
    </source>
</evidence>
<sequence length="139" mass="15813">MSNFVGINIKDTSNSNITLGDGNLLLIRQNISKLLESEAKPSKETWENVHKEIINLRNIVKELTDEYEVIRDEQLTPAVSKAKREVEKLVENSHLDKKDFVEKFTNILDITNKSDQIINIVKPYIVKIAKIIGLSGIQL</sequence>
<organism evidence="1 3">
    <name type="scientific">Anaerobacillus alkalidiazotrophicus</name>
    <dbReference type="NCBI Taxonomy" id="472963"/>
    <lineage>
        <taxon>Bacteria</taxon>
        <taxon>Bacillati</taxon>
        <taxon>Bacillota</taxon>
        <taxon>Bacilli</taxon>
        <taxon>Bacillales</taxon>
        <taxon>Bacillaceae</taxon>
        <taxon>Anaerobacillus</taxon>
    </lineage>
</organism>